<evidence type="ECO:0000256" key="9">
    <source>
        <dbReference type="ARBA" id="ARBA00052017"/>
    </source>
</evidence>
<feature type="binding site" evidence="10">
    <location>
        <position position="181"/>
    </location>
    <ligand>
        <name>substrate</name>
    </ligand>
</feature>
<dbReference type="PATRIC" id="fig|217031.4.peg.3427"/>
<dbReference type="Pfam" id="PF01725">
    <property type="entry name" value="Ham1p_like"/>
    <property type="match status" value="1"/>
</dbReference>
<dbReference type="GO" id="GO:0009146">
    <property type="term" value="P:purine nucleoside triphosphate catabolic process"/>
    <property type="evidence" value="ECO:0007669"/>
    <property type="project" value="UniProtKB-UniRule"/>
</dbReference>
<evidence type="ECO:0000313" key="12">
    <source>
        <dbReference type="EMBL" id="KRG12802.1"/>
    </source>
</evidence>
<keyword evidence="3 10" id="KW-0479">Metal-binding</keyword>
<proteinExistence type="inferred from homology"/>
<comment type="function">
    <text evidence="10">Pyrophosphatase that catalyzes the hydrolysis of nucleoside triphosphates to their monophosphate derivatives, with a high preference for the non-canonical purine nucleotides XTP (xanthosine triphosphate), dITP (deoxyinosine triphosphate) and ITP. Seems to function as a house-cleaning enzyme that removes non-canonical purine nucleotides from the nucleotide pool, thus preventing their incorporation into DNA/RNA and avoiding chromosomal lesions.</text>
</comment>
<feature type="binding site" evidence="10">
    <location>
        <begin position="186"/>
        <end position="187"/>
    </location>
    <ligand>
        <name>substrate</name>
    </ligand>
</feature>
<sequence>MTNKVMIATKNKGKASEFATLFSQFGLEVSTLLDIENHPDIEETGNTFEENARIKAETLSLELNEMVLADDSGLIVDELDGAPGIYSARYAGVEKNDEANIDKLLYEMRDVPENKRTARFSAVLLCPCPLAIPGEETIFVSGKCEGKILTERHGVNGFGYDPIFFASEVGKSMAELTNKEKNKISHRSEALKNLEPILRDLFIQK</sequence>
<name>A0A0Q9Y5R0_9BACI</name>
<dbReference type="GO" id="GO:0035870">
    <property type="term" value="F:dITP diphosphatase activity"/>
    <property type="evidence" value="ECO:0007669"/>
    <property type="project" value="UniProtKB-UniRule"/>
</dbReference>
<accession>A0A0Q9Y5R0</accession>
<dbReference type="GO" id="GO:0009117">
    <property type="term" value="P:nucleotide metabolic process"/>
    <property type="evidence" value="ECO:0007669"/>
    <property type="project" value="UniProtKB-KW"/>
</dbReference>
<dbReference type="GO" id="GO:0046872">
    <property type="term" value="F:metal ion binding"/>
    <property type="evidence" value="ECO:0007669"/>
    <property type="project" value="UniProtKB-KW"/>
</dbReference>
<feature type="binding site" evidence="10">
    <location>
        <position position="42"/>
    </location>
    <ligand>
        <name>Mg(2+)</name>
        <dbReference type="ChEBI" id="CHEBI:18420"/>
    </ligand>
</feature>
<protein>
    <recommendedName>
        <fullName evidence="10">dITP/XTP pyrophosphatase</fullName>
        <ecNumber evidence="10">3.6.1.66</ecNumber>
    </recommendedName>
    <alternativeName>
        <fullName evidence="10">Non-canonical purine NTP pyrophosphatase</fullName>
    </alternativeName>
    <alternativeName>
        <fullName evidence="10">Non-standard purine NTP pyrophosphatase</fullName>
    </alternativeName>
    <alternativeName>
        <fullName evidence="10">Nucleoside-triphosphate diphosphatase</fullName>
    </alternativeName>
    <alternativeName>
        <fullName evidence="10">Nucleoside-triphosphate pyrophosphatase</fullName>
        <shortName evidence="10">NTPase</shortName>
    </alternativeName>
</protein>
<dbReference type="NCBIfam" id="TIGR00042">
    <property type="entry name" value="RdgB/HAM1 family non-canonical purine NTP pyrophosphatase"/>
    <property type="match status" value="1"/>
</dbReference>
<dbReference type="CDD" id="cd00515">
    <property type="entry name" value="HAM1"/>
    <property type="match status" value="1"/>
</dbReference>
<dbReference type="NCBIfam" id="NF011397">
    <property type="entry name" value="PRK14822.1"/>
    <property type="match status" value="1"/>
</dbReference>
<dbReference type="Gene3D" id="3.90.950.10">
    <property type="match status" value="1"/>
</dbReference>
<keyword evidence="4 10" id="KW-0547">Nucleotide-binding</keyword>
<dbReference type="InterPro" id="IPR020922">
    <property type="entry name" value="dITP/XTP_pyrophosphatase"/>
</dbReference>
<gene>
    <name evidence="12" type="ORF">ACA29_10340</name>
</gene>
<organism evidence="12 13">
    <name type="scientific">Lederbergia galactosidilytica</name>
    <dbReference type="NCBI Taxonomy" id="217031"/>
    <lineage>
        <taxon>Bacteria</taxon>
        <taxon>Bacillati</taxon>
        <taxon>Bacillota</taxon>
        <taxon>Bacilli</taxon>
        <taxon>Bacillales</taxon>
        <taxon>Bacillaceae</taxon>
        <taxon>Lederbergia</taxon>
    </lineage>
</organism>
<evidence type="ECO:0000256" key="11">
    <source>
        <dbReference type="RuleBase" id="RU003781"/>
    </source>
</evidence>
<dbReference type="PANTHER" id="PTHR11067:SF9">
    <property type="entry name" value="INOSINE TRIPHOSPHATE PYROPHOSPHATASE"/>
    <property type="match status" value="1"/>
</dbReference>
<dbReference type="GO" id="GO:0036220">
    <property type="term" value="F:ITP diphosphatase activity"/>
    <property type="evidence" value="ECO:0007669"/>
    <property type="project" value="UniProtKB-UniRule"/>
</dbReference>
<comment type="similarity">
    <text evidence="1 10 11">Belongs to the HAM1 NTPase family.</text>
</comment>
<dbReference type="SUPFAM" id="SSF52972">
    <property type="entry name" value="ITPase-like"/>
    <property type="match status" value="1"/>
</dbReference>
<evidence type="ECO:0000256" key="8">
    <source>
        <dbReference type="ARBA" id="ARBA00051875"/>
    </source>
</evidence>
<comment type="catalytic activity">
    <reaction evidence="10">
        <text>ITP + H2O = IMP + diphosphate + H(+)</text>
        <dbReference type="Rhea" id="RHEA:29399"/>
        <dbReference type="ChEBI" id="CHEBI:15377"/>
        <dbReference type="ChEBI" id="CHEBI:15378"/>
        <dbReference type="ChEBI" id="CHEBI:33019"/>
        <dbReference type="ChEBI" id="CHEBI:58053"/>
        <dbReference type="ChEBI" id="CHEBI:61402"/>
        <dbReference type="EC" id="3.6.1.66"/>
    </reaction>
</comment>
<reference evidence="12 13" key="1">
    <citation type="submission" date="2015-06" db="EMBL/GenBank/DDBJ databases">
        <title>Genome sequencing project of Bacillus galactosidilyticus PL133.</title>
        <authorList>
            <person name="Gaiero J."/>
            <person name="Nicol R."/>
            <person name="Habash M."/>
        </authorList>
    </citation>
    <scope>NUCLEOTIDE SEQUENCE [LARGE SCALE GENOMIC DNA]</scope>
    <source>
        <strain evidence="12 13">PL133</strain>
    </source>
</reference>
<feature type="binding site" evidence="10">
    <location>
        <begin position="9"/>
        <end position="14"/>
    </location>
    <ligand>
        <name>substrate</name>
    </ligand>
</feature>
<dbReference type="EMBL" id="LGPB01000086">
    <property type="protein sequence ID" value="KRG12802.1"/>
    <property type="molecule type" value="Genomic_DNA"/>
</dbReference>
<feature type="binding site" evidence="10">
    <location>
        <begin position="158"/>
        <end position="161"/>
    </location>
    <ligand>
        <name>substrate</name>
    </ligand>
</feature>
<keyword evidence="7 10" id="KW-0546">Nucleotide metabolism</keyword>
<keyword evidence="5 10" id="KW-0378">Hydrolase</keyword>
<feature type="active site" description="Proton acceptor" evidence="10">
    <location>
        <position position="71"/>
    </location>
</feature>
<comment type="catalytic activity">
    <reaction evidence="8 10">
        <text>dITP + H2O = dIMP + diphosphate + H(+)</text>
        <dbReference type="Rhea" id="RHEA:28342"/>
        <dbReference type="ChEBI" id="CHEBI:15377"/>
        <dbReference type="ChEBI" id="CHEBI:15378"/>
        <dbReference type="ChEBI" id="CHEBI:33019"/>
        <dbReference type="ChEBI" id="CHEBI:61194"/>
        <dbReference type="ChEBI" id="CHEBI:61382"/>
        <dbReference type="EC" id="3.6.1.66"/>
    </reaction>
</comment>
<evidence type="ECO:0000256" key="1">
    <source>
        <dbReference type="ARBA" id="ARBA00008023"/>
    </source>
</evidence>
<keyword evidence="6 10" id="KW-0460">Magnesium</keyword>
<dbReference type="InterPro" id="IPR029001">
    <property type="entry name" value="ITPase-like_fam"/>
</dbReference>
<dbReference type="FunFam" id="3.90.950.10:FF:000001">
    <property type="entry name" value="dITP/XTP pyrophosphatase"/>
    <property type="match status" value="1"/>
</dbReference>
<feature type="binding site" evidence="10">
    <location>
        <position position="71"/>
    </location>
    <ligand>
        <name>Mg(2+)</name>
        <dbReference type="ChEBI" id="CHEBI:18420"/>
    </ligand>
</feature>
<dbReference type="HAMAP" id="MF_01405">
    <property type="entry name" value="Non_canon_purine_NTPase"/>
    <property type="match status" value="1"/>
</dbReference>
<dbReference type="InterPro" id="IPR002637">
    <property type="entry name" value="RdgB/HAM1"/>
</dbReference>
<dbReference type="EC" id="3.6.1.66" evidence="10"/>
<dbReference type="AlphaFoldDB" id="A0A0Q9Y5R0"/>
<comment type="subunit">
    <text evidence="2 10">Homodimer.</text>
</comment>
<evidence type="ECO:0000256" key="3">
    <source>
        <dbReference type="ARBA" id="ARBA00022723"/>
    </source>
</evidence>
<dbReference type="GO" id="GO:0005829">
    <property type="term" value="C:cytosol"/>
    <property type="evidence" value="ECO:0007669"/>
    <property type="project" value="TreeGrafter"/>
</dbReference>
<dbReference type="Proteomes" id="UP000053881">
    <property type="component" value="Unassembled WGS sequence"/>
</dbReference>
<comment type="cofactor">
    <cofactor evidence="10">
        <name>Mg(2+)</name>
        <dbReference type="ChEBI" id="CHEBI:18420"/>
    </cofactor>
    <text evidence="10">Binds 1 Mg(2+) ion per subunit.</text>
</comment>
<evidence type="ECO:0000256" key="4">
    <source>
        <dbReference type="ARBA" id="ARBA00022741"/>
    </source>
</evidence>
<dbReference type="PANTHER" id="PTHR11067">
    <property type="entry name" value="INOSINE TRIPHOSPHATE PYROPHOSPHATASE/HAM1 PROTEIN"/>
    <property type="match status" value="1"/>
</dbReference>
<dbReference type="GO" id="GO:0036222">
    <property type="term" value="F:XTP diphosphatase activity"/>
    <property type="evidence" value="ECO:0007669"/>
    <property type="project" value="UniProtKB-UniRule"/>
</dbReference>
<evidence type="ECO:0000256" key="10">
    <source>
        <dbReference type="HAMAP-Rule" id="MF_01405"/>
    </source>
</evidence>
<evidence type="ECO:0000313" key="13">
    <source>
        <dbReference type="Proteomes" id="UP000053881"/>
    </source>
</evidence>
<comment type="caution">
    <text evidence="12">The sequence shown here is derived from an EMBL/GenBank/DDBJ whole genome shotgun (WGS) entry which is preliminary data.</text>
</comment>
<evidence type="ECO:0000256" key="7">
    <source>
        <dbReference type="ARBA" id="ARBA00023080"/>
    </source>
</evidence>
<evidence type="ECO:0000256" key="5">
    <source>
        <dbReference type="ARBA" id="ARBA00022801"/>
    </source>
</evidence>
<comment type="catalytic activity">
    <reaction evidence="9 10">
        <text>XTP + H2O = XMP + diphosphate + H(+)</text>
        <dbReference type="Rhea" id="RHEA:28610"/>
        <dbReference type="ChEBI" id="CHEBI:15377"/>
        <dbReference type="ChEBI" id="CHEBI:15378"/>
        <dbReference type="ChEBI" id="CHEBI:33019"/>
        <dbReference type="ChEBI" id="CHEBI:57464"/>
        <dbReference type="ChEBI" id="CHEBI:61314"/>
        <dbReference type="EC" id="3.6.1.66"/>
    </reaction>
</comment>
<feature type="binding site" evidence="10">
    <location>
        <position position="72"/>
    </location>
    <ligand>
        <name>substrate</name>
    </ligand>
</feature>
<evidence type="ECO:0000256" key="2">
    <source>
        <dbReference type="ARBA" id="ARBA00011738"/>
    </source>
</evidence>
<dbReference type="GO" id="GO:0017111">
    <property type="term" value="F:ribonucleoside triphosphate phosphatase activity"/>
    <property type="evidence" value="ECO:0007669"/>
    <property type="project" value="InterPro"/>
</dbReference>
<dbReference type="GO" id="GO:0000166">
    <property type="term" value="F:nucleotide binding"/>
    <property type="evidence" value="ECO:0007669"/>
    <property type="project" value="UniProtKB-KW"/>
</dbReference>
<evidence type="ECO:0000256" key="6">
    <source>
        <dbReference type="ARBA" id="ARBA00022842"/>
    </source>
</evidence>